<feature type="domain" description="Saccharopine dehydrogenase NADP binding" evidence="1">
    <location>
        <begin position="5"/>
        <end position="107"/>
    </location>
</feature>
<dbReference type="STRING" id="1542390.KX01_1559"/>
<dbReference type="Pfam" id="PF16653">
    <property type="entry name" value="Sacchrp_dh_C"/>
    <property type="match status" value="1"/>
</dbReference>
<dbReference type="Gene3D" id="3.40.50.720">
    <property type="entry name" value="NAD(P)-binding Rossmann-like Domain"/>
    <property type="match status" value="1"/>
</dbReference>
<reference evidence="4" key="1">
    <citation type="submission" date="2014-10" db="EMBL/GenBank/DDBJ databases">
        <authorList>
            <person name="Kuske C.R."/>
            <person name="Challacombe J.F."/>
            <person name="Daligault H.E."/>
            <person name="Davenport K.W."/>
            <person name="Johnson S.L."/>
            <person name="Siddaramappa S."/>
            <person name="Petersen J.M."/>
        </authorList>
    </citation>
    <scope>NUCLEOTIDE SEQUENCE [LARGE SCALE GENOMIC DNA]</scope>
    <source>
        <strain evidence="4">CA97-1460</strain>
    </source>
</reference>
<dbReference type="KEGG" id="frc:KX01_1559"/>
<name>A0A1J0KSE0_9GAMM</name>
<dbReference type="Pfam" id="PF03435">
    <property type="entry name" value="Sacchrp_dh_NADP"/>
    <property type="match status" value="1"/>
</dbReference>
<evidence type="ECO:0000313" key="4">
    <source>
        <dbReference type="Proteomes" id="UP000182521"/>
    </source>
</evidence>
<keyword evidence="4" id="KW-1185">Reference proteome</keyword>
<dbReference type="InterPro" id="IPR036291">
    <property type="entry name" value="NAD(P)-bd_dom_sf"/>
</dbReference>
<organism evidence="3 4">
    <name type="scientific">Francisella frigiditurris</name>
    <dbReference type="NCBI Taxonomy" id="1542390"/>
    <lineage>
        <taxon>Bacteria</taxon>
        <taxon>Pseudomonadati</taxon>
        <taxon>Pseudomonadota</taxon>
        <taxon>Gammaproteobacteria</taxon>
        <taxon>Thiotrichales</taxon>
        <taxon>Francisellaceae</taxon>
        <taxon>Francisella</taxon>
    </lineage>
</organism>
<gene>
    <name evidence="3" type="ORF">KX01_1559</name>
</gene>
<accession>A0A1J0KSE0</accession>
<dbReference type="InterPro" id="IPR032095">
    <property type="entry name" value="Sacchrp_dh-like_C"/>
</dbReference>
<dbReference type="InterPro" id="IPR005097">
    <property type="entry name" value="Sacchrp_dh_NADP-bd"/>
</dbReference>
<dbReference type="SUPFAM" id="SSF55347">
    <property type="entry name" value="Glyceraldehyde-3-phosphate dehydrogenase-like, C-terminal domain"/>
    <property type="match status" value="1"/>
</dbReference>
<evidence type="ECO:0000259" key="2">
    <source>
        <dbReference type="Pfam" id="PF16653"/>
    </source>
</evidence>
<dbReference type="SUPFAM" id="SSF51735">
    <property type="entry name" value="NAD(P)-binding Rossmann-fold domains"/>
    <property type="match status" value="1"/>
</dbReference>
<evidence type="ECO:0000259" key="1">
    <source>
        <dbReference type="Pfam" id="PF03435"/>
    </source>
</evidence>
<sequence length="369" mass="41511">MQNLLVLGAGRVGTLASCLLVESGSYIIHLADRVIPHSKPKLDKHKDNLIYIELDANNKQEITEYIKNNQIGSIVSCLPFFCNTEIAKLAKEIEVNYFDLTEDVETTNIIRELSQKSNAIFAPQCGLAPGFISIVTNHLMQEFDSVDTVRMRVGALPLNVSNTLQYGLTWSTEGLVNEYAKPCNGVVDGQERVLAPLADVEEIKIDGLTYEAFNTSGGIGSMIETYKGKVKNINYKSIRHPGHCEKMKFLMEDMKLGSDLNLMVKIMENAIPRINQDIVLIYVSVDGIRKGVRAERHYAQKFPSRKMYEKHFSALQMTTATSLCVTIDLVLNNYFPKGFVNQESITLKDFYNNRFGKYYENEGLLVQAV</sequence>
<dbReference type="OrthoDB" id="9769367at2"/>
<dbReference type="EMBL" id="CP009654">
    <property type="protein sequence ID" value="APC96631.1"/>
    <property type="molecule type" value="Genomic_DNA"/>
</dbReference>
<protein>
    <submittedName>
        <fullName evidence="3">Saccharopine dehydrogenase family protein</fullName>
    </submittedName>
</protein>
<feature type="domain" description="Saccharopine dehydrogenase-like C-terminal" evidence="2">
    <location>
        <begin position="126"/>
        <end position="352"/>
    </location>
</feature>
<proteinExistence type="predicted"/>
<dbReference type="RefSeq" id="WP_071664439.1">
    <property type="nucleotide sequence ID" value="NZ_CP009654.1"/>
</dbReference>
<dbReference type="Proteomes" id="UP000182521">
    <property type="component" value="Chromosome"/>
</dbReference>
<dbReference type="Gene3D" id="3.30.360.10">
    <property type="entry name" value="Dihydrodipicolinate Reductase, domain 2"/>
    <property type="match status" value="1"/>
</dbReference>
<dbReference type="AlphaFoldDB" id="A0A1J0KSE0"/>
<evidence type="ECO:0000313" key="3">
    <source>
        <dbReference type="EMBL" id="APC96631.1"/>
    </source>
</evidence>